<dbReference type="EMBL" id="SHMR01000007">
    <property type="protein sequence ID" value="RZH67086.1"/>
    <property type="molecule type" value="Genomic_DNA"/>
</dbReference>
<dbReference type="Gene3D" id="3.40.630.30">
    <property type="match status" value="1"/>
</dbReference>
<dbReference type="InterPro" id="IPR050680">
    <property type="entry name" value="YpeA/RimI_acetyltransf"/>
</dbReference>
<dbReference type="STRING" id="222984.GCA_000731985_01732"/>
<dbReference type="SUPFAM" id="SSF55729">
    <property type="entry name" value="Acyl-CoA N-acyltransferases (Nat)"/>
    <property type="match status" value="1"/>
</dbReference>
<dbReference type="PANTHER" id="PTHR43420">
    <property type="entry name" value="ACETYLTRANSFERASE"/>
    <property type="match status" value="1"/>
</dbReference>
<name>A0A482XZX8_9EURY</name>
<evidence type="ECO:0000256" key="1">
    <source>
        <dbReference type="ARBA" id="ARBA00022679"/>
    </source>
</evidence>
<feature type="domain" description="N-acetyltransferase" evidence="3">
    <location>
        <begin position="23"/>
        <end position="177"/>
    </location>
</feature>
<dbReference type="AlphaFoldDB" id="A0A482XZX8"/>
<dbReference type="PROSITE" id="PS51186">
    <property type="entry name" value="GNAT"/>
    <property type="match status" value="1"/>
</dbReference>
<organism evidence="4 5">
    <name type="scientific">Natrinema altunense</name>
    <dbReference type="NCBI Taxonomy" id="222984"/>
    <lineage>
        <taxon>Archaea</taxon>
        <taxon>Methanobacteriati</taxon>
        <taxon>Methanobacteriota</taxon>
        <taxon>Stenosarchaea group</taxon>
        <taxon>Halobacteria</taxon>
        <taxon>Halobacteriales</taxon>
        <taxon>Natrialbaceae</taxon>
        <taxon>Natrinema</taxon>
    </lineage>
</organism>
<keyword evidence="1 4" id="KW-0808">Transferase</keyword>
<proteinExistence type="predicted"/>
<comment type="caution">
    <text evidence="4">The sequence shown here is derived from an EMBL/GenBank/DDBJ whole genome shotgun (WGS) entry which is preliminary data.</text>
</comment>
<dbReference type="InterPro" id="IPR016181">
    <property type="entry name" value="Acyl_CoA_acyltransferase"/>
</dbReference>
<dbReference type="CDD" id="cd04301">
    <property type="entry name" value="NAT_SF"/>
    <property type="match status" value="1"/>
</dbReference>
<keyword evidence="2" id="KW-0012">Acyltransferase</keyword>
<dbReference type="InterPro" id="IPR000182">
    <property type="entry name" value="GNAT_dom"/>
</dbReference>
<evidence type="ECO:0000259" key="3">
    <source>
        <dbReference type="PROSITE" id="PS51186"/>
    </source>
</evidence>
<evidence type="ECO:0000313" key="5">
    <source>
        <dbReference type="Proteomes" id="UP000292704"/>
    </source>
</evidence>
<gene>
    <name evidence="4" type="ORF">ELS17_15070</name>
</gene>
<evidence type="ECO:0000313" key="4">
    <source>
        <dbReference type="EMBL" id="RZH67086.1"/>
    </source>
</evidence>
<evidence type="ECO:0000256" key="2">
    <source>
        <dbReference type="ARBA" id="ARBA00023315"/>
    </source>
</evidence>
<sequence length="177" mass="20083">MEFYSLPADEAAVRRYVDELWLPSHRELETIVDAHALADTDAMDLVAAEVEFRLERLETADSRTWIAVDGCCSRKSGDRPLADGEFAGFVATEIDESPPVFDRPDRLVVTDIYVREPYRGTGLAHDLIDRVTKRAREATCTELVLEVGVDNDRAIAFYEKRGFETDRRRMTMPVDSP</sequence>
<dbReference type="Pfam" id="PF00583">
    <property type="entry name" value="Acetyltransf_1"/>
    <property type="match status" value="1"/>
</dbReference>
<accession>A0A482XZX8</accession>
<dbReference type="Proteomes" id="UP000292704">
    <property type="component" value="Unassembled WGS sequence"/>
</dbReference>
<reference evidence="4 5" key="1">
    <citation type="submission" date="2019-02" db="EMBL/GenBank/DDBJ databases">
        <title>Genome analysis provides insights into bioremediation potentialities and Haloocin production by Natrinema altunense strain 4.1R isolated from Chott Douz in Tunisian desert.</title>
        <authorList>
            <person name="Najjari A."/>
            <person name="Youssef N."/>
            <person name="Ben Dhia O."/>
            <person name="Ferjani R."/>
            <person name="El Hidri D."/>
            <person name="Ouzari H.I."/>
            <person name="Cherif A."/>
        </authorList>
    </citation>
    <scope>NUCLEOTIDE SEQUENCE [LARGE SCALE GENOMIC DNA]</scope>
    <source>
        <strain evidence="4 5">4.1R</strain>
    </source>
</reference>
<protein>
    <submittedName>
        <fullName evidence="4">GNAT family N-acetyltransferase</fullName>
    </submittedName>
</protein>
<dbReference type="GO" id="GO:0016747">
    <property type="term" value="F:acyltransferase activity, transferring groups other than amino-acyl groups"/>
    <property type="evidence" value="ECO:0007669"/>
    <property type="project" value="InterPro"/>
</dbReference>
<dbReference type="RefSeq" id="WP_130171337.1">
    <property type="nucleotide sequence ID" value="NZ_SHMR01000007.1"/>
</dbReference>